<dbReference type="Proteomes" id="UP001059610">
    <property type="component" value="Unassembled WGS sequence"/>
</dbReference>
<evidence type="ECO:0000313" key="3">
    <source>
        <dbReference type="Proteomes" id="UP001059610"/>
    </source>
</evidence>
<protein>
    <submittedName>
        <fullName evidence="2">Uncharacterized protein</fullName>
    </submittedName>
</protein>
<dbReference type="EMBL" id="BRLJ01000001">
    <property type="protein sequence ID" value="GKX62039.1"/>
    <property type="molecule type" value="Genomic_DNA"/>
</dbReference>
<proteinExistence type="predicted"/>
<dbReference type="RefSeq" id="WP_114986478.1">
    <property type="nucleotide sequence ID" value="NZ_BRLJ01000001.1"/>
</dbReference>
<organism evidence="2 3">
    <name type="scientific">Pragia fontium</name>
    <dbReference type="NCBI Taxonomy" id="82985"/>
    <lineage>
        <taxon>Bacteria</taxon>
        <taxon>Pseudomonadati</taxon>
        <taxon>Pseudomonadota</taxon>
        <taxon>Gammaproteobacteria</taxon>
        <taxon>Enterobacterales</taxon>
        <taxon>Budviciaceae</taxon>
        <taxon>Pragia</taxon>
    </lineage>
</organism>
<feature type="compositionally biased region" description="Basic and acidic residues" evidence="1">
    <location>
        <begin position="25"/>
        <end position="35"/>
    </location>
</feature>
<sequence>MEAGRGAALPGANQRRCVNPNEGGGESRSDLDSGAKARGAGGVRHNALCSATYTDVDLFSVLIVDETFAVIKLN</sequence>
<gene>
    <name evidence="2" type="ORF">SOASR032_06080</name>
</gene>
<feature type="region of interest" description="Disordered" evidence="1">
    <location>
        <begin position="1"/>
        <end position="39"/>
    </location>
</feature>
<keyword evidence="3" id="KW-1185">Reference proteome</keyword>
<name>A0ABQ5LF66_9GAMM</name>
<accession>A0ABQ5LF66</accession>
<evidence type="ECO:0000313" key="2">
    <source>
        <dbReference type="EMBL" id="GKX62039.1"/>
    </source>
</evidence>
<evidence type="ECO:0000256" key="1">
    <source>
        <dbReference type="SAM" id="MobiDB-lite"/>
    </source>
</evidence>
<reference evidence="2" key="1">
    <citation type="submission" date="2022-06" db="EMBL/GenBank/DDBJ databases">
        <title>Draft genome sequences of Pragia fontium str. JCM24417.</title>
        <authorList>
            <person name="Wakabayashi Y."/>
            <person name="Kojima K."/>
        </authorList>
    </citation>
    <scope>NUCLEOTIDE SEQUENCE</scope>
    <source>
        <strain evidence="2">JCM 24417</strain>
    </source>
</reference>
<comment type="caution">
    <text evidence="2">The sequence shown here is derived from an EMBL/GenBank/DDBJ whole genome shotgun (WGS) entry which is preliminary data.</text>
</comment>